<accession>A0A7I9XQ34</accession>
<gene>
    <name evidence="14" type="ORF">MSEN_38220</name>
</gene>
<sequence length="414" mass="44620">MATELPAGVYFVPMSDGDGSLDLASALAWLLAPVPVPTFLDELWGAAPHHIRRDRRDYFEALAGPSWVGQLLAALRTEPAAVRLVRGADHLVPECCADGSLDLARVQAALDSGYTIICNNIEKYLRPMSALTHGVEVELNFPTHVNAYITPPDATGFLPHYDHHDVLVLQIQGAKTWYFYGDEPIAPQLMQRLHEVDPAGLPEPTSLHLTAGDTLYLPRGLVHSAATTSEPSVHLTVGLHVPTVLTLLTHTLHLLSLRDDVVHTRLPARHLDDPRVQAGLGPLIQDALAAVATPGALAEGLGAMQDFLLRRARCPVVGQVSDTAGIDAETLVRKQQPLYSRVTTSGDGVGLQFAQLIVSARSDHEAAMRFVSARTEPFRVGELPGLTAVQQVELARSLIMSGFLVRPTGDDAAP</sequence>
<dbReference type="GO" id="GO:0046872">
    <property type="term" value="F:metal ion binding"/>
    <property type="evidence" value="ECO:0007669"/>
    <property type="project" value="UniProtKB-KW"/>
</dbReference>
<organism evidence="14 15">
    <name type="scientific">Mycolicibacter senuensis</name>
    <dbReference type="NCBI Taxonomy" id="386913"/>
    <lineage>
        <taxon>Bacteria</taxon>
        <taxon>Bacillati</taxon>
        <taxon>Actinomycetota</taxon>
        <taxon>Actinomycetes</taxon>
        <taxon>Mycobacteriales</taxon>
        <taxon>Mycobacteriaceae</taxon>
        <taxon>Mycolicibacter</taxon>
    </lineage>
</organism>
<dbReference type="Pfam" id="PF08007">
    <property type="entry name" value="JmjC_2"/>
    <property type="match status" value="1"/>
</dbReference>
<evidence type="ECO:0000313" key="14">
    <source>
        <dbReference type="EMBL" id="GFG72102.1"/>
    </source>
</evidence>
<evidence type="ECO:0000259" key="13">
    <source>
        <dbReference type="PROSITE" id="PS51184"/>
    </source>
</evidence>
<evidence type="ECO:0000256" key="7">
    <source>
        <dbReference type="ARBA" id="ARBA00034359"/>
    </source>
</evidence>
<reference evidence="14 15" key="1">
    <citation type="journal article" date="2019" name="Emerg. Microbes Infect.">
        <title>Comprehensive subspecies identification of 175 nontuberculous mycobacteria species based on 7547 genomic profiles.</title>
        <authorList>
            <person name="Matsumoto Y."/>
            <person name="Kinjo T."/>
            <person name="Motooka D."/>
            <person name="Nabeya D."/>
            <person name="Jung N."/>
            <person name="Uechi K."/>
            <person name="Horii T."/>
            <person name="Iida T."/>
            <person name="Fujita J."/>
            <person name="Nakamura S."/>
        </authorList>
    </citation>
    <scope>NUCLEOTIDE SEQUENCE [LARGE SCALE GENOMIC DNA]</scope>
    <source>
        <strain evidence="14 15">JCM 16017</strain>
    </source>
</reference>
<dbReference type="PANTHER" id="PTHR13096:SF7">
    <property type="entry name" value="RIBOSOMAL OXYGENASE 2"/>
    <property type="match status" value="1"/>
</dbReference>
<evidence type="ECO:0000256" key="8">
    <source>
        <dbReference type="ARBA" id="ARBA00034360"/>
    </source>
</evidence>
<dbReference type="Proteomes" id="UP000465263">
    <property type="component" value="Unassembled WGS sequence"/>
</dbReference>
<dbReference type="InterPro" id="IPR003347">
    <property type="entry name" value="JmjC_dom"/>
</dbReference>
<dbReference type="GO" id="GO:0032453">
    <property type="term" value="F:histone H3K4 demethylase activity"/>
    <property type="evidence" value="ECO:0007669"/>
    <property type="project" value="TreeGrafter"/>
</dbReference>
<dbReference type="SUPFAM" id="SSF51197">
    <property type="entry name" value="Clavaminate synthase-like"/>
    <property type="match status" value="1"/>
</dbReference>
<evidence type="ECO:0000256" key="1">
    <source>
        <dbReference type="ARBA" id="ARBA00001954"/>
    </source>
</evidence>
<comment type="function">
    <text evidence="10">Oxygenase that can act as both a histone lysine demethylase and a ribosomal histidine hydroxylase. Is involved in the demethylation of trimethylated 'Lys-9' on histone H3 (H3K9me3), leading to an increase in ribosomal RNA expression. Also catalyzes the hydroxylation of 60S ribosomal protein L27a on 'His-39'. May play an important role in cell growth and survival. May be involved in ribosome biogenesis, most likely during the assembly process of pre-ribosomal particles.</text>
</comment>
<comment type="catalytic activity">
    <reaction evidence="11">
        <text>L-histidyl-[ribosomal protein uL15] + 2-oxoglutarate + O2 = (3S)-3-hydroxy-L-histidyl-[ribosomal protein uL15] + succinate + CO2</text>
        <dbReference type="Rhea" id="RHEA:54024"/>
        <dbReference type="Rhea" id="RHEA-COMP:13760"/>
        <dbReference type="Rhea" id="RHEA-COMP:13761"/>
        <dbReference type="ChEBI" id="CHEBI:15379"/>
        <dbReference type="ChEBI" id="CHEBI:16526"/>
        <dbReference type="ChEBI" id="CHEBI:16810"/>
        <dbReference type="ChEBI" id="CHEBI:29979"/>
        <dbReference type="ChEBI" id="CHEBI:30031"/>
        <dbReference type="ChEBI" id="CHEBI:138021"/>
    </reaction>
</comment>
<dbReference type="AlphaFoldDB" id="A0A7I9XQ34"/>
<evidence type="ECO:0000256" key="4">
    <source>
        <dbReference type="ARBA" id="ARBA00023004"/>
    </source>
</evidence>
<evidence type="ECO:0000313" key="15">
    <source>
        <dbReference type="Proteomes" id="UP000465263"/>
    </source>
</evidence>
<evidence type="ECO:0000256" key="5">
    <source>
        <dbReference type="ARBA" id="ARBA00034314"/>
    </source>
</evidence>
<keyword evidence="3" id="KW-0479">Metal-binding</keyword>
<keyword evidence="15" id="KW-1185">Reference proteome</keyword>
<protein>
    <recommendedName>
        <fullName evidence="6">Ribosomal oxygenase 2</fullName>
    </recommendedName>
    <alternativeName>
        <fullName evidence="7">Bifunctional lysine-specific demethylase and histidyl-hydroxylase MINA</fullName>
    </alternativeName>
    <alternativeName>
        <fullName evidence="8">Histone lysine demethylase MINA</fullName>
    </alternativeName>
    <alternativeName>
        <fullName evidence="9">MYC-induced nuclear antigen</fullName>
    </alternativeName>
</protein>
<keyword evidence="2" id="KW-0690">Ribosome biogenesis</keyword>
<dbReference type="GO" id="GO:0036139">
    <property type="term" value="F:peptidyl-histidine dioxygenase activity"/>
    <property type="evidence" value="ECO:0007669"/>
    <property type="project" value="UniProtKB-EC"/>
</dbReference>
<dbReference type="GO" id="GO:0051864">
    <property type="term" value="F:histone H3K36 demethylase activity"/>
    <property type="evidence" value="ECO:0007669"/>
    <property type="project" value="TreeGrafter"/>
</dbReference>
<evidence type="ECO:0000256" key="12">
    <source>
        <dbReference type="ARBA" id="ARBA00049465"/>
    </source>
</evidence>
<evidence type="ECO:0000256" key="6">
    <source>
        <dbReference type="ARBA" id="ARBA00034334"/>
    </source>
</evidence>
<dbReference type="PROSITE" id="PS51184">
    <property type="entry name" value="JMJC"/>
    <property type="match status" value="1"/>
</dbReference>
<evidence type="ECO:0000256" key="10">
    <source>
        <dbReference type="ARBA" id="ARBA00046256"/>
    </source>
</evidence>
<comment type="cofactor">
    <cofactor evidence="1">
        <name>Fe(2+)</name>
        <dbReference type="ChEBI" id="CHEBI:29033"/>
    </cofactor>
</comment>
<comment type="similarity">
    <text evidence="5">Belongs to the ROX family. MINA53 subfamily.</text>
</comment>
<comment type="caution">
    <text evidence="14">The sequence shown here is derived from an EMBL/GenBank/DDBJ whole genome shotgun (WGS) entry which is preliminary data.</text>
</comment>
<dbReference type="EMBL" id="BLKV01000002">
    <property type="protein sequence ID" value="GFG72102.1"/>
    <property type="molecule type" value="Genomic_DNA"/>
</dbReference>
<dbReference type="Gene3D" id="2.60.120.650">
    <property type="entry name" value="Cupin"/>
    <property type="match status" value="1"/>
</dbReference>
<dbReference type="PANTHER" id="PTHR13096">
    <property type="entry name" value="MINA53 MYC INDUCED NUCLEAR ANTIGEN"/>
    <property type="match status" value="1"/>
</dbReference>
<dbReference type="InterPro" id="IPR039994">
    <property type="entry name" value="NO66-like"/>
</dbReference>
<evidence type="ECO:0000256" key="11">
    <source>
        <dbReference type="ARBA" id="ARBA00047687"/>
    </source>
</evidence>
<dbReference type="GO" id="GO:0042254">
    <property type="term" value="P:ribosome biogenesis"/>
    <property type="evidence" value="ECO:0007669"/>
    <property type="project" value="UniProtKB-KW"/>
</dbReference>
<evidence type="ECO:0000256" key="9">
    <source>
        <dbReference type="ARBA" id="ARBA00034372"/>
    </source>
</evidence>
<evidence type="ECO:0000256" key="3">
    <source>
        <dbReference type="ARBA" id="ARBA00022723"/>
    </source>
</evidence>
<proteinExistence type="inferred from homology"/>
<keyword evidence="4" id="KW-0408">Iron</keyword>
<evidence type="ECO:0000256" key="2">
    <source>
        <dbReference type="ARBA" id="ARBA00022517"/>
    </source>
</evidence>
<comment type="catalytic activity">
    <reaction evidence="12">
        <text>L-histidyl-[protein] + 2-oxoglutarate + O2 = (3S)-3-hydroxy-L-histidyl-[protein] + succinate + CO2</text>
        <dbReference type="Rhea" id="RHEA:54256"/>
        <dbReference type="Rhea" id="RHEA-COMP:9745"/>
        <dbReference type="Rhea" id="RHEA-COMP:13840"/>
        <dbReference type="ChEBI" id="CHEBI:15379"/>
        <dbReference type="ChEBI" id="CHEBI:16526"/>
        <dbReference type="ChEBI" id="CHEBI:16810"/>
        <dbReference type="ChEBI" id="CHEBI:29979"/>
        <dbReference type="ChEBI" id="CHEBI:30031"/>
        <dbReference type="ChEBI" id="CHEBI:138021"/>
        <dbReference type="EC" id="1.14.11.79"/>
    </reaction>
</comment>
<feature type="domain" description="JmjC" evidence="13">
    <location>
        <begin position="123"/>
        <end position="256"/>
    </location>
</feature>
<name>A0A7I9XQ34_9MYCO</name>